<evidence type="ECO:0000256" key="2">
    <source>
        <dbReference type="SAM" id="Phobius"/>
    </source>
</evidence>
<feature type="transmembrane region" description="Helical" evidence="2">
    <location>
        <begin position="73"/>
        <end position="102"/>
    </location>
</feature>
<reference evidence="3 4" key="1">
    <citation type="submission" date="2024-02" db="EMBL/GenBank/DDBJ databases">
        <authorList>
            <person name="Chen Y."/>
            <person name="Shah S."/>
            <person name="Dougan E. K."/>
            <person name="Thang M."/>
            <person name="Chan C."/>
        </authorList>
    </citation>
    <scope>NUCLEOTIDE SEQUENCE [LARGE SCALE GENOMIC DNA]</scope>
</reference>
<evidence type="ECO:0000313" key="3">
    <source>
        <dbReference type="EMBL" id="CAK9116429.1"/>
    </source>
</evidence>
<keyword evidence="2" id="KW-0812">Transmembrane</keyword>
<name>A0ABP0SW37_9DINO</name>
<keyword evidence="4" id="KW-1185">Reference proteome</keyword>
<feature type="compositionally biased region" description="Basic and acidic residues" evidence="1">
    <location>
        <begin position="33"/>
        <end position="45"/>
    </location>
</feature>
<sequence>MCMPGIGGDGDLMRQQFLMQMYMAITAALDPRDNDGHENWDDEPSHPSTSEPAALRESCQPYSECCRKEKPSWFMIIVMMILIAFVCASRLLACVVCAVRFADLL</sequence>
<proteinExistence type="predicted"/>
<dbReference type="Proteomes" id="UP001642484">
    <property type="component" value="Unassembled WGS sequence"/>
</dbReference>
<evidence type="ECO:0000313" key="4">
    <source>
        <dbReference type="Proteomes" id="UP001642484"/>
    </source>
</evidence>
<keyword evidence="2" id="KW-0472">Membrane</keyword>
<dbReference type="EMBL" id="CAXAMN010028395">
    <property type="protein sequence ID" value="CAK9116429.1"/>
    <property type="molecule type" value="Genomic_DNA"/>
</dbReference>
<evidence type="ECO:0000256" key="1">
    <source>
        <dbReference type="SAM" id="MobiDB-lite"/>
    </source>
</evidence>
<gene>
    <name evidence="3" type="ORF">CCMP2556_LOCUS54018</name>
</gene>
<keyword evidence="2" id="KW-1133">Transmembrane helix</keyword>
<feature type="region of interest" description="Disordered" evidence="1">
    <location>
        <begin position="33"/>
        <end position="57"/>
    </location>
</feature>
<accession>A0ABP0SW37</accession>
<organism evidence="3 4">
    <name type="scientific">Durusdinium trenchii</name>
    <dbReference type="NCBI Taxonomy" id="1381693"/>
    <lineage>
        <taxon>Eukaryota</taxon>
        <taxon>Sar</taxon>
        <taxon>Alveolata</taxon>
        <taxon>Dinophyceae</taxon>
        <taxon>Suessiales</taxon>
        <taxon>Symbiodiniaceae</taxon>
        <taxon>Durusdinium</taxon>
    </lineage>
</organism>
<comment type="caution">
    <text evidence="3">The sequence shown here is derived from an EMBL/GenBank/DDBJ whole genome shotgun (WGS) entry which is preliminary data.</text>
</comment>
<protein>
    <submittedName>
        <fullName evidence="3">Uncharacterized protein</fullName>
    </submittedName>
</protein>